<accession>A0A159YZY8</accession>
<dbReference type="Pfam" id="PF14305">
    <property type="entry name" value="ATPgrasp_TupA"/>
    <property type="match status" value="1"/>
</dbReference>
<dbReference type="KEGG" id="daa:AKL17_0907"/>
<reference evidence="1 2" key="1">
    <citation type="submission" date="2015-09" db="EMBL/GenBank/DDBJ databases">
        <title>Complete genome sequence of Defluviimonas alba cai42t isolated from an oilfield in Xinjiang.</title>
        <authorList>
            <person name="Geng S."/>
            <person name="Pan X."/>
            <person name="Wu X."/>
        </authorList>
    </citation>
    <scope>NUCLEOTIDE SEQUENCE [LARGE SCALE GENOMIC DNA]</scope>
    <source>
        <strain evidence="2">cai42</strain>
    </source>
</reference>
<organism evidence="1 2">
    <name type="scientific">Frigidibacter mobilis</name>
    <dbReference type="NCBI Taxonomy" id="1335048"/>
    <lineage>
        <taxon>Bacteria</taxon>
        <taxon>Pseudomonadati</taxon>
        <taxon>Pseudomonadota</taxon>
        <taxon>Alphaproteobacteria</taxon>
        <taxon>Rhodobacterales</taxon>
        <taxon>Paracoccaceae</taxon>
        <taxon>Frigidibacter</taxon>
    </lineage>
</organism>
<dbReference type="InterPro" id="IPR029465">
    <property type="entry name" value="ATPgrasp_TupA"/>
</dbReference>
<proteinExistence type="predicted"/>
<protein>
    <recommendedName>
        <fullName evidence="3">TupA-like ATPgrasp</fullName>
    </recommendedName>
</protein>
<dbReference type="STRING" id="1335048.AKL17_0907"/>
<evidence type="ECO:0000313" key="1">
    <source>
        <dbReference type="EMBL" id="AMY68166.1"/>
    </source>
</evidence>
<evidence type="ECO:0008006" key="3">
    <source>
        <dbReference type="Google" id="ProtNLM"/>
    </source>
</evidence>
<evidence type="ECO:0000313" key="2">
    <source>
        <dbReference type="Proteomes" id="UP000076128"/>
    </source>
</evidence>
<name>A0A159YZY8_9RHOB</name>
<dbReference type="Proteomes" id="UP000076128">
    <property type="component" value="Chromosome"/>
</dbReference>
<gene>
    <name evidence="1" type="ORF">AKL17_0907</name>
</gene>
<dbReference type="EMBL" id="CP012661">
    <property type="protein sequence ID" value="AMY68166.1"/>
    <property type="molecule type" value="Genomic_DNA"/>
</dbReference>
<sequence>MGAGGSHSTPGGPEWLSVLRDAATRGKNRVYSGVDRLRGYPWLRREFARRVGHPPQLDPPRTLNEKVTWRKLHVRDPLYAVISDKVALRGHLAAVLGAGRAAPLLTDLLGVSDRPTAEWLAGFGTGIAIKANHASGWNLFVREGETPDWETLARIARHWLRRRYGVRKQEWAYSQVRPRILVERLLTFPDGRLADDLKFWVFDGICRVQQIEHDRFGTPAQGIYDRDWKQFPLRLRADAGVAAPVPPPARLEELRALAEEIAAGHDYLRVDFLMTESRFALNELTIYRGSGMNRFVPDHYDREFGDLWTLGGLR</sequence>
<dbReference type="AlphaFoldDB" id="A0A159YZY8"/>
<keyword evidence="2" id="KW-1185">Reference proteome</keyword>
<dbReference type="OrthoDB" id="9791827at2"/>